<dbReference type="GO" id="GO:0047134">
    <property type="term" value="F:protein-disulfide reductase [NAD(P)H] activity"/>
    <property type="evidence" value="ECO:0007669"/>
    <property type="project" value="UniProtKB-EC"/>
</dbReference>
<dbReference type="Proteomes" id="UP000295043">
    <property type="component" value="Unassembled WGS sequence"/>
</dbReference>
<dbReference type="RefSeq" id="WP_064253384.1">
    <property type="nucleotide sequence ID" value="NZ_CP013110.1"/>
</dbReference>
<keyword evidence="1" id="KW-0472">Membrane</keyword>
<name>A0A1L3LW97_9HYPH</name>
<organism evidence="2 4">
    <name type="scientific">Sinorhizobium americanum</name>
    <dbReference type="NCBI Taxonomy" id="194963"/>
    <lineage>
        <taxon>Bacteria</taxon>
        <taxon>Pseudomonadati</taxon>
        <taxon>Pseudomonadota</taxon>
        <taxon>Alphaproteobacteria</taxon>
        <taxon>Hyphomicrobiales</taxon>
        <taxon>Rhizobiaceae</taxon>
        <taxon>Sinorhizobium/Ensifer group</taxon>
        <taxon>Sinorhizobium</taxon>
    </lineage>
</organism>
<feature type="transmembrane region" description="Helical" evidence="1">
    <location>
        <begin position="199"/>
        <end position="216"/>
    </location>
</feature>
<sequence>MSDWGTYTLADFLMFSPRVYFRLIERYNQEFWPLQLAFIAGALALLVPAALQVSRARIAVLPLFALAWAFCAWQFLWTRYASINWAMSYAAAVFFAQAGLLVLTALLPRSPTDAGGLRRHGGIGLAVCGLLAYPFIALVAGRSPATAETFGMMPDPTVATTFGAMLIVGQKRLWLLLPIPIVWCVYSGLTLWAMEDLGALAPFAAVLAMLVVLVVGRR</sequence>
<feature type="transmembrane region" description="Helical" evidence="1">
    <location>
        <begin position="89"/>
        <end position="108"/>
    </location>
</feature>
<gene>
    <name evidence="3" type="ORF">EV184_11012</name>
    <name evidence="2" type="ORF">SAMCFNEI73_pC0620</name>
</gene>
<reference evidence="3 5" key="2">
    <citation type="submission" date="2019-03" db="EMBL/GenBank/DDBJ databases">
        <title>Genomic Encyclopedia of Type Strains, Phase IV (KMG-V): Genome sequencing to study the core and pangenomes of soil and plant-associated prokaryotes.</title>
        <authorList>
            <person name="Whitman W."/>
        </authorList>
    </citation>
    <scope>NUCLEOTIDE SEQUENCE [LARGE SCALE GENOMIC DNA]</scope>
    <source>
        <strain evidence="3 5">23C40</strain>
    </source>
</reference>
<dbReference type="OrthoDB" id="581693at2"/>
<dbReference type="AlphaFoldDB" id="A0A1L3LW97"/>
<evidence type="ECO:0000313" key="4">
    <source>
        <dbReference type="Proteomes" id="UP000182306"/>
    </source>
</evidence>
<evidence type="ECO:0000313" key="3">
    <source>
        <dbReference type="EMBL" id="TCN29348.1"/>
    </source>
</evidence>
<proteinExistence type="predicted"/>
<dbReference type="EMBL" id="SLVU01000010">
    <property type="protein sequence ID" value="TCN29348.1"/>
    <property type="molecule type" value="Genomic_DNA"/>
</dbReference>
<protein>
    <submittedName>
        <fullName evidence="2">Cytochrome c-type biogenesis protein DsbD, protein-disulfide reductase</fullName>
        <ecNumber evidence="2">1.8.1.8</ecNumber>
    </submittedName>
</protein>
<dbReference type="EC" id="1.8.1.8" evidence="2"/>
<keyword evidence="4" id="KW-1185">Reference proteome</keyword>
<keyword evidence="2" id="KW-0614">Plasmid</keyword>
<keyword evidence="1" id="KW-0812">Transmembrane</keyword>
<dbReference type="InterPro" id="IPR045708">
    <property type="entry name" value="DUF6064"/>
</dbReference>
<evidence type="ECO:0000313" key="5">
    <source>
        <dbReference type="Proteomes" id="UP000295043"/>
    </source>
</evidence>
<dbReference type="EMBL" id="CP013110">
    <property type="protein sequence ID" value="APG94341.1"/>
    <property type="molecule type" value="Genomic_DNA"/>
</dbReference>
<feature type="transmembrane region" description="Helical" evidence="1">
    <location>
        <begin position="58"/>
        <end position="77"/>
    </location>
</feature>
<dbReference type="KEGG" id="same:SAMCFNEI73_pC0620"/>
<evidence type="ECO:0000313" key="2">
    <source>
        <dbReference type="EMBL" id="APG94341.1"/>
    </source>
</evidence>
<dbReference type="Pfam" id="PF19540">
    <property type="entry name" value="DUF6064"/>
    <property type="match status" value="1"/>
</dbReference>
<accession>A0A1L3LW97</accession>
<feature type="transmembrane region" description="Helical" evidence="1">
    <location>
        <begin position="120"/>
        <end position="140"/>
    </location>
</feature>
<feature type="transmembrane region" description="Helical" evidence="1">
    <location>
        <begin position="31"/>
        <end position="51"/>
    </location>
</feature>
<keyword evidence="2" id="KW-0560">Oxidoreductase</keyword>
<keyword evidence="1" id="KW-1133">Transmembrane helix</keyword>
<feature type="transmembrane region" description="Helical" evidence="1">
    <location>
        <begin position="175"/>
        <end position="193"/>
    </location>
</feature>
<reference evidence="2 4" key="1">
    <citation type="submission" date="2015-10" db="EMBL/GenBank/DDBJ databases">
        <title>Genomic differences between typical nodule nitrogen-fixing rhizobial strains and those coming from bean seeds.</title>
        <authorList>
            <person name="Peralta H."/>
            <person name="Aguilar-Vera A."/>
            <person name="Diaz R."/>
            <person name="Mora Y."/>
            <person name="Martinez-Batallar G."/>
            <person name="Salazar E."/>
            <person name="Vargas-Lagunas C."/>
            <person name="Encarnacion S."/>
            <person name="Girard L."/>
            <person name="Mora J."/>
        </authorList>
    </citation>
    <scope>NUCLEOTIDE SEQUENCE [LARGE SCALE GENOMIC DNA]</scope>
    <source>
        <strain evidence="2 4">CFNEI 73</strain>
        <plasmid evidence="2 4">C</plasmid>
    </source>
</reference>
<dbReference type="Proteomes" id="UP000182306">
    <property type="component" value="Plasmid C"/>
</dbReference>
<evidence type="ECO:0000256" key="1">
    <source>
        <dbReference type="SAM" id="Phobius"/>
    </source>
</evidence>
<geneLocation type="plasmid" evidence="2 4">
    <name>C</name>
</geneLocation>